<dbReference type="Proteomes" id="UP000516437">
    <property type="component" value="Chromosome 7"/>
</dbReference>
<dbReference type="PANTHER" id="PTHR33021:SF197">
    <property type="entry name" value="EARLY NODULIN-LIKE PROTEIN 13"/>
    <property type="match status" value="1"/>
</dbReference>
<dbReference type="InterPro" id="IPR039391">
    <property type="entry name" value="Phytocyanin-like"/>
</dbReference>
<feature type="signal peptide" evidence="1">
    <location>
        <begin position="1"/>
        <end position="24"/>
    </location>
</feature>
<proteinExistence type="predicted"/>
<gene>
    <name evidence="3" type="ORF">CJ030_MR7G025709</name>
</gene>
<name>A0A6A1V021_9ROSI</name>
<accession>A0A6A1V021</accession>
<comment type="caution">
    <text evidence="3">The sequence shown here is derived from an EMBL/GenBank/DDBJ whole genome shotgun (WGS) entry which is preliminary data.</text>
</comment>
<dbReference type="GO" id="GO:0005886">
    <property type="term" value="C:plasma membrane"/>
    <property type="evidence" value="ECO:0007669"/>
    <property type="project" value="TreeGrafter"/>
</dbReference>
<dbReference type="OrthoDB" id="1937044at2759"/>
<protein>
    <submittedName>
        <fullName evidence="3">Early nodulin-like protein 3</fullName>
    </submittedName>
</protein>
<keyword evidence="1" id="KW-0732">Signal</keyword>
<sequence length="246" mass="27291">MASLRHILPLLTLLLVLLVSTSEAREFVVGGNNCSWEISSPTPGSDCLNKWAKANRFRVGDTLRNHTLINYKYSSLHIDMDLLFFLMQLLSFSSTFFHLHSPTLMLPPFLGPTVFEYDPEDSSVLRVTKDAYEKCNITAPMAKYDDGKTKLELNQSGSFYFIGGQNRDCELEAQKLTVTVVPHEALHLHLKHMMMRAVQAPTPNPNPTTPSALMAPSPNGGEALGLKSGFMATLVGVGTVMWMVLF</sequence>
<reference evidence="3 4" key="1">
    <citation type="journal article" date="2019" name="Plant Biotechnol. J.">
        <title>The red bayberry genome and genetic basis of sex determination.</title>
        <authorList>
            <person name="Jia H.M."/>
            <person name="Jia H.J."/>
            <person name="Cai Q.L."/>
            <person name="Wang Y."/>
            <person name="Zhao H.B."/>
            <person name="Yang W.F."/>
            <person name="Wang G.Y."/>
            <person name="Li Y.H."/>
            <person name="Zhan D.L."/>
            <person name="Shen Y.T."/>
            <person name="Niu Q.F."/>
            <person name="Chang L."/>
            <person name="Qiu J."/>
            <person name="Zhao L."/>
            <person name="Xie H.B."/>
            <person name="Fu W.Y."/>
            <person name="Jin J."/>
            <person name="Li X.W."/>
            <person name="Jiao Y."/>
            <person name="Zhou C.C."/>
            <person name="Tu T."/>
            <person name="Chai C.Y."/>
            <person name="Gao J.L."/>
            <person name="Fan L.J."/>
            <person name="van de Weg E."/>
            <person name="Wang J.Y."/>
            <person name="Gao Z.S."/>
        </authorList>
    </citation>
    <scope>NUCLEOTIDE SEQUENCE [LARGE SCALE GENOMIC DNA]</scope>
    <source>
        <tissue evidence="3">Leaves</tissue>
    </source>
</reference>
<evidence type="ECO:0000256" key="1">
    <source>
        <dbReference type="SAM" id="SignalP"/>
    </source>
</evidence>
<dbReference type="Pfam" id="PF02298">
    <property type="entry name" value="Cu_bind_like"/>
    <property type="match status" value="1"/>
</dbReference>
<evidence type="ECO:0000259" key="2">
    <source>
        <dbReference type="PROSITE" id="PS51485"/>
    </source>
</evidence>
<evidence type="ECO:0000313" key="4">
    <source>
        <dbReference type="Proteomes" id="UP000516437"/>
    </source>
</evidence>
<feature type="domain" description="Phytocyanin" evidence="2">
    <location>
        <begin position="25"/>
        <end position="182"/>
    </location>
</feature>
<evidence type="ECO:0000313" key="3">
    <source>
        <dbReference type="EMBL" id="KAB1205995.1"/>
    </source>
</evidence>
<dbReference type="PANTHER" id="PTHR33021">
    <property type="entry name" value="BLUE COPPER PROTEIN"/>
    <property type="match status" value="1"/>
</dbReference>
<dbReference type="InterPro" id="IPR008972">
    <property type="entry name" value="Cupredoxin"/>
</dbReference>
<dbReference type="Gene3D" id="2.60.40.420">
    <property type="entry name" value="Cupredoxins - blue copper proteins"/>
    <property type="match status" value="1"/>
</dbReference>
<dbReference type="PROSITE" id="PS51485">
    <property type="entry name" value="PHYTOCYANIN"/>
    <property type="match status" value="1"/>
</dbReference>
<dbReference type="AlphaFoldDB" id="A0A6A1V021"/>
<dbReference type="InterPro" id="IPR003245">
    <property type="entry name" value="Phytocyanin_dom"/>
</dbReference>
<organism evidence="3 4">
    <name type="scientific">Morella rubra</name>
    <name type="common">Chinese bayberry</name>
    <dbReference type="NCBI Taxonomy" id="262757"/>
    <lineage>
        <taxon>Eukaryota</taxon>
        <taxon>Viridiplantae</taxon>
        <taxon>Streptophyta</taxon>
        <taxon>Embryophyta</taxon>
        <taxon>Tracheophyta</taxon>
        <taxon>Spermatophyta</taxon>
        <taxon>Magnoliopsida</taxon>
        <taxon>eudicotyledons</taxon>
        <taxon>Gunneridae</taxon>
        <taxon>Pentapetalae</taxon>
        <taxon>rosids</taxon>
        <taxon>fabids</taxon>
        <taxon>Fagales</taxon>
        <taxon>Myricaceae</taxon>
        <taxon>Morella</taxon>
    </lineage>
</organism>
<dbReference type="SUPFAM" id="SSF49503">
    <property type="entry name" value="Cupredoxins"/>
    <property type="match status" value="1"/>
</dbReference>
<dbReference type="EMBL" id="RXIC02000025">
    <property type="protein sequence ID" value="KAB1205995.1"/>
    <property type="molecule type" value="Genomic_DNA"/>
</dbReference>
<feature type="chain" id="PRO_5025607801" evidence="1">
    <location>
        <begin position="25"/>
        <end position="246"/>
    </location>
</feature>
<keyword evidence="4" id="KW-1185">Reference proteome</keyword>
<dbReference type="GO" id="GO:0009055">
    <property type="term" value="F:electron transfer activity"/>
    <property type="evidence" value="ECO:0007669"/>
    <property type="project" value="InterPro"/>
</dbReference>